<protein>
    <submittedName>
        <fullName evidence="1">Transposase</fullName>
    </submittedName>
</protein>
<evidence type="ECO:0000313" key="1">
    <source>
        <dbReference type="EMBL" id="MBA0127814.1"/>
    </source>
</evidence>
<accession>A0A838AEQ3</accession>
<gene>
    <name evidence="1" type="ORF">H0B56_19895</name>
</gene>
<name>A0A838AEQ3_9PSEU</name>
<dbReference type="AlphaFoldDB" id="A0A838AEQ3"/>
<dbReference type="Proteomes" id="UP000582974">
    <property type="component" value="Unassembled WGS sequence"/>
</dbReference>
<dbReference type="EMBL" id="JACCKD010000008">
    <property type="protein sequence ID" value="MBA0127814.1"/>
    <property type="molecule type" value="Genomic_DNA"/>
</dbReference>
<reference evidence="1 2" key="1">
    <citation type="submission" date="2020-07" db="EMBL/GenBank/DDBJ databases">
        <title>Genome of Haloechinothrix sp.</title>
        <authorList>
            <person name="Tang S.-K."/>
            <person name="Yang L."/>
            <person name="Zhu W.-Y."/>
        </authorList>
    </citation>
    <scope>NUCLEOTIDE SEQUENCE [LARGE SCALE GENOMIC DNA]</scope>
    <source>
        <strain evidence="1 2">YIM 98757</strain>
    </source>
</reference>
<comment type="caution">
    <text evidence="1">The sequence shown here is derived from an EMBL/GenBank/DDBJ whole genome shotgun (WGS) entry which is preliminary data.</text>
</comment>
<dbReference type="PANTHER" id="PTHR30007">
    <property type="entry name" value="PHP DOMAIN PROTEIN"/>
    <property type="match status" value="1"/>
</dbReference>
<proteinExistence type="predicted"/>
<evidence type="ECO:0000313" key="2">
    <source>
        <dbReference type="Proteomes" id="UP000582974"/>
    </source>
</evidence>
<keyword evidence="2" id="KW-1185">Reference proteome</keyword>
<dbReference type="PANTHER" id="PTHR30007:SF0">
    <property type="entry name" value="TRANSPOSASE"/>
    <property type="match status" value="1"/>
</dbReference>
<sequence>MTTSWAIYSHFEPPRGLQQRSSQIVRRSGTTTGFRVLPRRWVVERSLAWIIRHRRCARDYECLPEHHEVTVPWSMIRLTSQRLTRSV</sequence>
<organism evidence="1 2">
    <name type="scientific">Haloechinothrix aidingensis</name>
    <dbReference type="NCBI Taxonomy" id="2752311"/>
    <lineage>
        <taxon>Bacteria</taxon>
        <taxon>Bacillati</taxon>
        <taxon>Actinomycetota</taxon>
        <taxon>Actinomycetes</taxon>
        <taxon>Pseudonocardiales</taxon>
        <taxon>Pseudonocardiaceae</taxon>
        <taxon>Haloechinothrix</taxon>
    </lineage>
</organism>